<dbReference type="KEGG" id="kcm:ABWK59_28900"/>
<feature type="transmembrane region" description="Helical" evidence="2">
    <location>
        <begin position="53"/>
        <end position="75"/>
    </location>
</feature>
<evidence type="ECO:0000256" key="2">
    <source>
        <dbReference type="SAM" id="Phobius"/>
    </source>
</evidence>
<accession>A0AAU8K316</accession>
<proteinExistence type="predicted"/>
<gene>
    <name evidence="3" type="ORF">ABWK59_28900</name>
</gene>
<feature type="region of interest" description="Disordered" evidence="1">
    <location>
        <begin position="1"/>
        <end position="20"/>
    </location>
</feature>
<keyword evidence="2" id="KW-0472">Membrane</keyword>
<name>A0AAU8K316_9ACTN</name>
<evidence type="ECO:0000256" key="1">
    <source>
        <dbReference type="SAM" id="MobiDB-lite"/>
    </source>
</evidence>
<keyword evidence="2" id="KW-1133">Transmembrane helix</keyword>
<dbReference type="RefSeq" id="WP_354643574.1">
    <property type="nucleotide sequence ID" value="NZ_CP159872.1"/>
</dbReference>
<feature type="region of interest" description="Disordered" evidence="1">
    <location>
        <begin position="96"/>
        <end position="124"/>
    </location>
</feature>
<sequence>MPISDRGPAGRDGPEDDPWDVVLDEEFVRAATIKEPAYPRPARPAEDGGRSRWGAVLVGAVFALAVLLVLALVLVDRYADAVPSPVPTAVTASAAPGVTAPAAASAPADPARSALRMPRQSPVK</sequence>
<dbReference type="AlphaFoldDB" id="A0AAU8K316"/>
<evidence type="ECO:0000313" key="3">
    <source>
        <dbReference type="EMBL" id="XCM82643.1"/>
    </source>
</evidence>
<organism evidence="3">
    <name type="scientific">Kitasatospora camelliae</name>
    <dbReference type="NCBI Taxonomy" id="3156397"/>
    <lineage>
        <taxon>Bacteria</taxon>
        <taxon>Bacillati</taxon>
        <taxon>Actinomycetota</taxon>
        <taxon>Actinomycetes</taxon>
        <taxon>Kitasatosporales</taxon>
        <taxon>Streptomycetaceae</taxon>
        <taxon>Kitasatospora</taxon>
    </lineage>
</organism>
<reference evidence="3" key="1">
    <citation type="submission" date="2024-06" db="EMBL/GenBank/DDBJ databases">
        <title>The genome sequences of Kitasatospora sp. strain HUAS MG31.</title>
        <authorList>
            <person name="Mo P."/>
        </authorList>
    </citation>
    <scope>NUCLEOTIDE SEQUENCE</scope>
    <source>
        <strain evidence="3">HUAS MG31</strain>
    </source>
</reference>
<feature type="compositionally biased region" description="Low complexity" evidence="1">
    <location>
        <begin position="96"/>
        <end position="114"/>
    </location>
</feature>
<keyword evidence="2" id="KW-0812">Transmembrane</keyword>
<dbReference type="EMBL" id="CP159872">
    <property type="protein sequence ID" value="XCM82643.1"/>
    <property type="molecule type" value="Genomic_DNA"/>
</dbReference>
<protein>
    <submittedName>
        <fullName evidence="3">Uncharacterized protein</fullName>
    </submittedName>
</protein>